<evidence type="ECO:0000256" key="2">
    <source>
        <dbReference type="ARBA" id="ARBA00006171"/>
    </source>
</evidence>
<dbReference type="EMBL" id="JMIH01000016">
    <property type="protein sequence ID" value="KEO74041.1"/>
    <property type="molecule type" value="Genomic_DNA"/>
</dbReference>
<dbReference type="PANTHER" id="PTHR46193:SF18">
    <property type="entry name" value="HEXITOL PHOSPHATASE B"/>
    <property type="match status" value="1"/>
</dbReference>
<dbReference type="NCBIfam" id="TIGR02009">
    <property type="entry name" value="PGMB-YQAB-SF"/>
    <property type="match status" value="1"/>
</dbReference>
<sequence length="244" mass="27354">MDQNKDLSFQAVILDMDGVITQTVKLHMKAWKQTFDQYLQKRTGKDFHGFQTSDYKKYIDGIPRFDGVRNFLRSRDIELEEGGPEDESDDDTIYSLGMIKNTIFLDLLEIEGIEVFPDTLKMINKWKEDGKLLAVISSSRNCEHIIASAGLTDMFDVRVDGVTSEKEHLKGKPEPDIFRRAAALLGVAPNDTIVIEDAILGVQAGKKGKFLLVVGVARNGEDENLEKAGADIVVHKLTELDPNR</sequence>
<evidence type="ECO:0000313" key="12">
    <source>
        <dbReference type="Proteomes" id="UP000027821"/>
    </source>
</evidence>
<gene>
    <name evidence="11" type="ORF">EL17_07795</name>
</gene>
<dbReference type="Gene3D" id="3.40.50.1000">
    <property type="entry name" value="HAD superfamily/HAD-like"/>
    <property type="match status" value="1"/>
</dbReference>
<proteinExistence type="inferred from homology"/>
<evidence type="ECO:0000256" key="9">
    <source>
        <dbReference type="ARBA" id="ARBA00044968"/>
    </source>
</evidence>
<dbReference type="InterPro" id="IPR023198">
    <property type="entry name" value="PGP-like_dom2"/>
</dbReference>
<keyword evidence="3" id="KW-0597">Phosphoprotein</keyword>
<evidence type="ECO:0000256" key="5">
    <source>
        <dbReference type="ARBA" id="ARBA00022842"/>
    </source>
</evidence>
<comment type="caution">
    <text evidence="11">The sequence shown here is derived from an EMBL/GenBank/DDBJ whole genome shotgun (WGS) entry which is preliminary data.</text>
</comment>
<dbReference type="PANTHER" id="PTHR46193">
    <property type="entry name" value="6-PHOSPHOGLUCONATE PHOSPHATASE"/>
    <property type="match status" value="1"/>
</dbReference>
<comment type="cofactor">
    <cofactor evidence="1">
        <name>Mg(2+)</name>
        <dbReference type="ChEBI" id="CHEBI:18420"/>
    </cofactor>
</comment>
<dbReference type="NCBIfam" id="TIGR01509">
    <property type="entry name" value="HAD-SF-IA-v3"/>
    <property type="match status" value="1"/>
</dbReference>
<protein>
    <recommendedName>
        <fullName evidence="10">Beta-phosphoglucomutase</fullName>
        <ecNumber evidence="9">5.4.2.6</ecNumber>
    </recommendedName>
</protein>
<accession>A0A074KVN4</accession>
<evidence type="ECO:0000313" key="11">
    <source>
        <dbReference type="EMBL" id="KEO74041.1"/>
    </source>
</evidence>
<evidence type="ECO:0000256" key="1">
    <source>
        <dbReference type="ARBA" id="ARBA00001946"/>
    </source>
</evidence>
<dbReference type="InterPro" id="IPR023214">
    <property type="entry name" value="HAD_sf"/>
</dbReference>
<dbReference type="SFLD" id="SFLDS00003">
    <property type="entry name" value="Haloacid_Dehalogenase"/>
    <property type="match status" value="1"/>
</dbReference>
<evidence type="ECO:0000256" key="7">
    <source>
        <dbReference type="ARBA" id="ARBA00023277"/>
    </source>
</evidence>
<dbReference type="InterPro" id="IPR010976">
    <property type="entry name" value="B-phosphoglucomutase_hydrolase"/>
</dbReference>
<dbReference type="InterPro" id="IPR036412">
    <property type="entry name" value="HAD-like_sf"/>
</dbReference>
<dbReference type="Pfam" id="PF00702">
    <property type="entry name" value="Hydrolase"/>
    <property type="match status" value="1"/>
</dbReference>
<evidence type="ECO:0000256" key="3">
    <source>
        <dbReference type="ARBA" id="ARBA00022553"/>
    </source>
</evidence>
<dbReference type="SFLD" id="SFLDG01129">
    <property type="entry name" value="C1.5:_HAD__Beta-PGM__Phosphata"/>
    <property type="match status" value="1"/>
</dbReference>
<dbReference type="OrthoDB" id="9797743at2"/>
<dbReference type="EC" id="5.4.2.6" evidence="9"/>
<dbReference type="InterPro" id="IPR006439">
    <property type="entry name" value="HAD-SF_hydro_IA"/>
</dbReference>
<keyword evidence="5" id="KW-0460">Magnesium</keyword>
<comment type="catalytic activity">
    <reaction evidence="8">
        <text>beta-D-glucose 1-phosphate = beta-D-glucose 6-phosphate</text>
        <dbReference type="Rhea" id="RHEA:20113"/>
        <dbReference type="ChEBI" id="CHEBI:57684"/>
        <dbReference type="ChEBI" id="CHEBI:58247"/>
        <dbReference type="EC" id="5.4.2.6"/>
    </reaction>
</comment>
<dbReference type="STRING" id="1048983.EL17_07795"/>
<dbReference type="GO" id="GO:0008801">
    <property type="term" value="F:beta-phosphoglucomutase activity"/>
    <property type="evidence" value="ECO:0007669"/>
    <property type="project" value="UniProtKB-EC"/>
</dbReference>
<keyword evidence="6" id="KW-0413">Isomerase</keyword>
<comment type="similarity">
    <text evidence="2">Belongs to the HAD-like hydrolase superfamily. CbbY/CbbZ/Gph/YieH family.</text>
</comment>
<dbReference type="SUPFAM" id="SSF56784">
    <property type="entry name" value="HAD-like"/>
    <property type="match status" value="1"/>
</dbReference>
<dbReference type="eggNOG" id="COG0637">
    <property type="taxonomic scope" value="Bacteria"/>
</dbReference>
<dbReference type="RefSeq" id="WP_035072783.1">
    <property type="nucleotide sequence ID" value="NZ_JMIH01000016.1"/>
</dbReference>
<dbReference type="Gene3D" id="1.10.150.240">
    <property type="entry name" value="Putative phosphatase, domain 2"/>
    <property type="match status" value="1"/>
</dbReference>
<dbReference type="GO" id="GO:0046872">
    <property type="term" value="F:metal ion binding"/>
    <property type="evidence" value="ECO:0007669"/>
    <property type="project" value="UniProtKB-KW"/>
</dbReference>
<keyword evidence="4" id="KW-0479">Metal-binding</keyword>
<dbReference type="Proteomes" id="UP000027821">
    <property type="component" value="Unassembled WGS sequence"/>
</dbReference>
<evidence type="ECO:0000256" key="6">
    <source>
        <dbReference type="ARBA" id="ARBA00023235"/>
    </source>
</evidence>
<organism evidence="11 12">
    <name type="scientific">Anditalea andensis</name>
    <dbReference type="NCBI Taxonomy" id="1048983"/>
    <lineage>
        <taxon>Bacteria</taxon>
        <taxon>Pseudomonadati</taxon>
        <taxon>Bacteroidota</taxon>
        <taxon>Cytophagia</taxon>
        <taxon>Cytophagales</taxon>
        <taxon>Cytophagaceae</taxon>
        <taxon>Anditalea</taxon>
    </lineage>
</organism>
<dbReference type="AlphaFoldDB" id="A0A074KVN4"/>
<evidence type="ECO:0000256" key="4">
    <source>
        <dbReference type="ARBA" id="ARBA00022723"/>
    </source>
</evidence>
<keyword evidence="12" id="KW-1185">Reference proteome</keyword>
<evidence type="ECO:0000256" key="8">
    <source>
        <dbReference type="ARBA" id="ARBA00044926"/>
    </source>
</evidence>
<evidence type="ECO:0000256" key="10">
    <source>
        <dbReference type="ARBA" id="ARBA00044991"/>
    </source>
</evidence>
<dbReference type="InterPro" id="IPR051600">
    <property type="entry name" value="Beta-PGM-like"/>
</dbReference>
<keyword evidence="7" id="KW-0119">Carbohydrate metabolism</keyword>
<reference evidence="11 12" key="1">
    <citation type="submission" date="2014-04" db="EMBL/GenBank/DDBJ databases">
        <title>Characterization and application of a salt tolerant electro-active bacterium.</title>
        <authorList>
            <person name="Yang L."/>
            <person name="Wei S."/>
            <person name="Tay Q.X.M."/>
        </authorList>
    </citation>
    <scope>NUCLEOTIDE SEQUENCE [LARGE SCALE GENOMIC DNA]</scope>
    <source>
        <strain evidence="11 12">LY1</strain>
    </source>
</reference>
<name>A0A074KVN4_9BACT</name>